<dbReference type="RefSeq" id="WP_182620888.1">
    <property type="nucleotide sequence ID" value="NZ_BAAATF010000017.1"/>
</dbReference>
<evidence type="ECO:0000256" key="2">
    <source>
        <dbReference type="SAM" id="Phobius"/>
    </source>
</evidence>
<feature type="region of interest" description="Disordered" evidence="1">
    <location>
        <begin position="1"/>
        <end position="28"/>
    </location>
</feature>
<keyword evidence="2" id="KW-0812">Transmembrane</keyword>
<name>A0A7W3PH74_9MICO</name>
<protein>
    <recommendedName>
        <fullName evidence="5">PH (Pleckstrin Homology) domain-containing protein</fullName>
    </recommendedName>
</protein>
<dbReference type="Proteomes" id="UP000540568">
    <property type="component" value="Unassembled WGS sequence"/>
</dbReference>
<sequence length="198" mass="20335">MPSERGLSRLSGSGRASGSGRTSDPSRSFGLGGRGPWLGLVAGVAALGVVEVLVLHLVAGALLPRPVALTVDVVAGVLTAALLAAFVSPLWSRHRVADGVVRLRLGWVAAVDVALDDVVSAAVYRAAPARPLELGAGFDEETGRVSLVRTMAAPAVLIELSRPAAARVQVLRKVRASSVLVGVAEPDELLRALAPTPH</sequence>
<organism evidence="3 4">
    <name type="scientific">Promicromonospora sukumoe</name>
    <dbReference type="NCBI Taxonomy" id="88382"/>
    <lineage>
        <taxon>Bacteria</taxon>
        <taxon>Bacillati</taxon>
        <taxon>Actinomycetota</taxon>
        <taxon>Actinomycetes</taxon>
        <taxon>Micrococcales</taxon>
        <taxon>Promicromonosporaceae</taxon>
        <taxon>Promicromonospora</taxon>
    </lineage>
</organism>
<reference evidence="3 4" key="1">
    <citation type="submission" date="2020-07" db="EMBL/GenBank/DDBJ databases">
        <title>Sequencing the genomes of 1000 actinobacteria strains.</title>
        <authorList>
            <person name="Klenk H.-P."/>
        </authorList>
    </citation>
    <scope>NUCLEOTIDE SEQUENCE [LARGE SCALE GENOMIC DNA]</scope>
    <source>
        <strain evidence="3 4">DSM 44121</strain>
    </source>
</reference>
<feature type="transmembrane region" description="Helical" evidence="2">
    <location>
        <begin position="67"/>
        <end position="87"/>
    </location>
</feature>
<evidence type="ECO:0000313" key="3">
    <source>
        <dbReference type="EMBL" id="MBA8811723.1"/>
    </source>
</evidence>
<evidence type="ECO:0008006" key="5">
    <source>
        <dbReference type="Google" id="ProtNLM"/>
    </source>
</evidence>
<keyword evidence="4" id="KW-1185">Reference proteome</keyword>
<evidence type="ECO:0000313" key="4">
    <source>
        <dbReference type="Proteomes" id="UP000540568"/>
    </source>
</evidence>
<proteinExistence type="predicted"/>
<feature type="compositionally biased region" description="Low complexity" evidence="1">
    <location>
        <begin position="8"/>
        <end position="21"/>
    </location>
</feature>
<feature type="transmembrane region" description="Helical" evidence="2">
    <location>
        <begin position="37"/>
        <end position="61"/>
    </location>
</feature>
<dbReference type="AlphaFoldDB" id="A0A7W3PH74"/>
<keyword evidence="2" id="KW-0472">Membrane</keyword>
<dbReference type="EMBL" id="JACGWV010000004">
    <property type="protein sequence ID" value="MBA8811723.1"/>
    <property type="molecule type" value="Genomic_DNA"/>
</dbReference>
<keyword evidence="2" id="KW-1133">Transmembrane helix</keyword>
<evidence type="ECO:0000256" key="1">
    <source>
        <dbReference type="SAM" id="MobiDB-lite"/>
    </source>
</evidence>
<comment type="caution">
    <text evidence="3">The sequence shown here is derived from an EMBL/GenBank/DDBJ whole genome shotgun (WGS) entry which is preliminary data.</text>
</comment>
<accession>A0A7W3PH74</accession>
<gene>
    <name evidence="3" type="ORF">FHX71_005741</name>
</gene>